<keyword evidence="7 9" id="KW-0472">Membrane</keyword>
<dbReference type="InterPro" id="IPR027469">
    <property type="entry name" value="Cation_efflux_TMD_sf"/>
</dbReference>
<dbReference type="FunFam" id="3.30.70.1350:FF:000002">
    <property type="entry name" value="Ferrous-iron efflux pump FieF"/>
    <property type="match status" value="1"/>
</dbReference>
<dbReference type="Proteomes" id="UP000184485">
    <property type="component" value="Unassembled WGS sequence"/>
</dbReference>
<dbReference type="InterPro" id="IPR027470">
    <property type="entry name" value="Cation_efflux_CTD"/>
</dbReference>
<evidence type="ECO:0000313" key="12">
    <source>
        <dbReference type="EMBL" id="SHF59797.1"/>
    </source>
</evidence>
<dbReference type="GO" id="GO:0015093">
    <property type="term" value="F:ferrous iron transmembrane transporter activity"/>
    <property type="evidence" value="ECO:0007669"/>
    <property type="project" value="TreeGrafter"/>
</dbReference>
<dbReference type="SUPFAM" id="SSF160240">
    <property type="entry name" value="Cation efflux protein cytoplasmic domain-like"/>
    <property type="match status" value="1"/>
</dbReference>
<feature type="transmembrane region" description="Helical" evidence="9">
    <location>
        <begin position="79"/>
        <end position="97"/>
    </location>
</feature>
<dbReference type="Pfam" id="PF16916">
    <property type="entry name" value="ZT_dimer"/>
    <property type="match status" value="1"/>
</dbReference>
<evidence type="ECO:0000256" key="6">
    <source>
        <dbReference type="ARBA" id="ARBA00022989"/>
    </source>
</evidence>
<dbReference type="GO" id="GO:0006882">
    <property type="term" value="P:intracellular zinc ion homeostasis"/>
    <property type="evidence" value="ECO:0007669"/>
    <property type="project" value="TreeGrafter"/>
</dbReference>
<evidence type="ECO:0000256" key="7">
    <source>
        <dbReference type="ARBA" id="ARBA00023136"/>
    </source>
</evidence>
<dbReference type="GO" id="GO:0015341">
    <property type="term" value="F:zinc efflux antiporter activity"/>
    <property type="evidence" value="ECO:0007669"/>
    <property type="project" value="TreeGrafter"/>
</dbReference>
<keyword evidence="3" id="KW-0813">Transport</keyword>
<dbReference type="STRING" id="1122133.SAMN02745157_2506"/>
<dbReference type="Gene3D" id="3.30.70.1350">
    <property type="entry name" value="Cation efflux protein, cytoplasmic domain"/>
    <property type="match status" value="1"/>
</dbReference>
<dbReference type="PANTHER" id="PTHR43840">
    <property type="entry name" value="MITOCHONDRIAL METAL TRANSPORTER 1-RELATED"/>
    <property type="match status" value="1"/>
</dbReference>
<feature type="transmembrane region" description="Helical" evidence="9">
    <location>
        <begin position="38"/>
        <end position="59"/>
    </location>
</feature>
<evidence type="ECO:0000256" key="2">
    <source>
        <dbReference type="ARBA" id="ARBA00008114"/>
    </source>
</evidence>
<gene>
    <name evidence="12" type="ORF">SAMN02745157_2506</name>
</gene>
<comment type="subcellular location">
    <subcellularLocation>
        <location evidence="1">Cell membrane</location>
        <topology evidence="1">Multi-pass membrane protein</topology>
    </subcellularLocation>
</comment>
<evidence type="ECO:0000256" key="5">
    <source>
        <dbReference type="ARBA" id="ARBA00022692"/>
    </source>
</evidence>
<keyword evidence="4" id="KW-1003">Cell membrane</keyword>
<dbReference type="AlphaFoldDB" id="A0A1M5CYR8"/>
<evidence type="ECO:0000259" key="10">
    <source>
        <dbReference type="Pfam" id="PF01545"/>
    </source>
</evidence>
<dbReference type="Gene3D" id="1.20.1510.10">
    <property type="entry name" value="Cation efflux protein transmembrane domain"/>
    <property type="match status" value="1"/>
</dbReference>
<dbReference type="EMBL" id="FQUP01000002">
    <property type="protein sequence ID" value="SHF59797.1"/>
    <property type="molecule type" value="Genomic_DNA"/>
</dbReference>
<dbReference type="PANTHER" id="PTHR43840:SF15">
    <property type="entry name" value="MITOCHONDRIAL METAL TRANSPORTER 1-RELATED"/>
    <property type="match status" value="1"/>
</dbReference>
<keyword evidence="13" id="KW-1185">Reference proteome</keyword>
<comment type="similarity">
    <text evidence="2">Belongs to the cation diffusion facilitator (CDF) transporter (TC 2.A.4) family.</text>
</comment>
<dbReference type="SUPFAM" id="SSF161111">
    <property type="entry name" value="Cation efflux protein transmembrane domain-like"/>
    <property type="match status" value="1"/>
</dbReference>
<dbReference type="GO" id="GO:0015086">
    <property type="term" value="F:cadmium ion transmembrane transporter activity"/>
    <property type="evidence" value="ECO:0007669"/>
    <property type="project" value="TreeGrafter"/>
</dbReference>
<feature type="transmembrane region" description="Helical" evidence="9">
    <location>
        <begin position="156"/>
        <end position="175"/>
    </location>
</feature>
<dbReference type="InterPro" id="IPR036837">
    <property type="entry name" value="Cation_efflux_CTD_sf"/>
</dbReference>
<dbReference type="InterPro" id="IPR058533">
    <property type="entry name" value="Cation_efflux_TM"/>
</dbReference>
<name>A0A1M5CYR8_9HYPH</name>
<organism evidence="12 13">
    <name type="scientific">Kaistia soli DSM 19436</name>
    <dbReference type="NCBI Taxonomy" id="1122133"/>
    <lineage>
        <taxon>Bacteria</taxon>
        <taxon>Pseudomonadati</taxon>
        <taxon>Pseudomonadota</taxon>
        <taxon>Alphaproteobacteria</taxon>
        <taxon>Hyphomicrobiales</taxon>
        <taxon>Kaistiaceae</taxon>
        <taxon>Kaistia</taxon>
    </lineage>
</organism>
<keyword evidence="5 9" id="KW-0812">Transmembrane</keyword>
<sequence>MPVRMDKVTLVAFSSIVIALLVMGLKYAAYLATGSVALFSDALESIVNLVTALAAFWAIQVSRKPADNDHQFGHHKAEYFAAVLEGVLIVVAALLIARQAWISYNLHLTPENTMQGLAINAVATAINGAWALYLFRFGRRRRSPAFIAEAWHLTSDVISSVGVIIGLVLVVITGWTVLDPLVAVIVAVNILWSGWKVIRDSVSGLMDEAVSRSVDTEIRTIIAAEAEGALEVHDLRTRSAGRATFIEFHLVVPGSMSVAAAHAICDRIEVALMKAVEGAEVSIHVEPEAEAQHHGVLVL</sequence>
<evidence type="ECO:0000256" key="1">
    <source>
        <dbReference type="ARBA" id="ARBA00004651"/>
    </source>
</evidence>
<evidence type="ECO:0000256" key="9">
    <source>
        <dbReference type="SAM" id="Phobius"/>
    </source>
</evidence>
<dbReference type="OrthoDB" id="9806522at2"/>
<feature type="transmembrane region" description="Helical" evidence="9">
    <location>
        <begin position="181"/>
        <end position="198"/>
    </location>
</feature>
<evidence type="ECO:0000259" key="11">
    <source>
        <dbReference type="Pfam" id="PF16916"/>
    </source>
</evidence>
<accession>A0A1M5CYR8</accession>
<protein>
    <recommendedName>
        <fullName evidence="8">Protein p34</fullName>
    </recommendedName>
</protein>
<evidence type="ECO:0000256" key="4">
    <source>
        <dbReference type="ARBA" id="ARBA00022475"/>
    </source>
</evidence>
<feature type="domain" description="Cation efflux protein cytoplasmic" evidence="11">
    <location>
        <begin position="216"/>
        <end position="288"/>
    </location>
</feature>
<dbReference type="Pfam" id="PF01545">
    <property type="entry name" value="Cation_efflux"/>
    <property type="match status" value="1"/>
</dbReference>
<reference evidence="12 13" key="1">
    <citation type="submission" date="2016-11" db="EMBL/GenBank/DDBJ databases">
        <authorList>
            <person name="Jaros S."/>
            <person name="Januszkiewicz K."/>
            <person name="Wedrychowicz H."/>
        </authorList>
    </citation>
    <scope>NUCLEOTIDE SEQUENCE [LARGE SCALE GENOMIC DNA]</scope>
    <source>
        <strain evidence="12 13">DSM 19436</strain>
    </source>
</reference>
<feature type="domain" description="Cation efflux protein transmembrane" evidence="10">
    <location>
        <begin position="13"/>
        <end position="206"/>
    </location>
</feature>
<evidence type="ECO:0000313" key="13">
    <source>
        <dbReference type="Proteomes" id="UP000184485"/>
    </source>
</evidence>
<dbReference type="InterPro" id="IPR050291">
    <property type="entry name" value="CDF_Transporter"/>
</dbReference>
<proteinExistence type="inferred from homology"/>
<dbReference type="InterPro" id="IPR002524">
    <property type="entry name" value="Cation_efflux"/>
</dbReference>
<evidence type="ECO:0000256" key="3">
    <source>
        <dbReference type="ARBA" id="ARBA00022448"/>
    </source>
</evidence>
<dbReference type="NCBIfam" id="TIGR01297">
    <property type="entry name" value="CDF"/>
    <property type="match status" value="1"/>
</dbReference>
<evidence type="ECO:0000256" key="8">
    <source>
        <dbReference type="ARBA" id="ARBA00068882"/>
    </source>
</evidence>
<keyword evidence="6 9" id="KW-1133">Transmembrane helix</keyword>
<feature type="transmembrane region" description="Helical" evidence="9">
    <location>
        <begin position="117"/>
        <end position="135"/>
    </location>
</feature>
<dbReference type="RefSeq" id="WP_084527239.1">
    <property type="nucleotide sequence ID" value="NZ_FQUP01000002.1"/>
</dbReference>
<dbReference type="GO" id="GO:0005886">
    <property type="term" value="C:plasma membrane"/>
    <property type="evidence" value="ECO:0007669"/>
    <property type="project" value="UniProtKB-SubCell"/>
</dbReference>